<evidence type="ECO:0000259" key="4">
    <source>
        <dbReference type="SMART" id="SM00672"/>
    </source>
</evidence>
<organism evidence="5">
    <name type="scientific">Cacopsylla melanoneura</name>
    <dbReference type="NCBI Taxonomy" id="428564"/>
    <lineage>
        <taxon>Eukaryota</taxon>
        <taxon>Metazoa</taxon>
        <taxon>Ecdysozoa</taxon>
        <taxon>Arthropoda</taxon>
        <taxon>Hexapoda</taxon>
        <taxon>Insecta</taxon>
        <taxon>Pterygota</taxon>
        <taxon>Neoptera</taxon>
        <taxon>Paraneoptera</taxon>
        <taxon>Hemiptera</taxon>
        <taxon>Sternorrhyncha</taxon>
        <taxon>Psylloidea</taxon>
        <taxon>Psyllidae</taxon>
        <taxon>Psyllinae</taxon>
        <taxon>Cacopsylla</taxon>
    </lineage>
</organism>
<evidence type="ECO:0000256" key="2">
    <source>
        <dbReference type="ARBA" id="ARBA00045690"/>
    </source>
</evidence>
<dbReference type="PANTHER" id="PTHR12203">
    <property type="entry name" value="KDEL LYS-ASP-GLU-LEU CONTAINING - RELATED"/>
    <property type="match status" value="1"/>
</dbReference>
<dbReference type="InterPro" id="IPR013783">
    <property type="entry name" value="Ig-like_fold"/>
</dbReference>
<evidence type="ECO:0000256" key="3">
    <source>
        <dbReference type="SAM" id="SignalP"/>
    </source>
</evidence>
<sequence length="493" mass="57611">MFCHIIFIFSLIFNCFLLSFGVQNVKTWGPGLKPDLIVLPARYFFIQSEDKSTDSILNSIIVRVNGLDKSGNRNCRIWTNVLHTTDNIVIVRYKLYEVCYSFNIDVINKQDHASLTPPVHIKGPVYPDDVVCPSEESIDQWLSQNECKSHYPQMTKDLAMFPSIDFDQLHAGAEKTFNHSASMSVCNYVVSNNQVYRRCYGQHTGFKMFMDNILLSLTRKVHLPDVEFWSNLGDWPLTQSVKYPMFSWCGSDDTYDILMPTYDITESSLENMGRVSLDMLSVQGNNQNKWDRKHSKAFWRGRDSNRDRLKLIDIGRGHPDLFNVSLTNFFFFKDEEDKYGPKQKHVSFFEFFDYKYQLNLDGTVAAYRFPYLLAGDSLVFKQDSPYYEHFYTQLQPWEHYVPVKKDLSDLVHRVKWALEHEDKAMDIVRNARAFTRDNLMPLDVVCYHAVLFNEWSKRIESEIRVRDGMELVPQKQSDIVNPCENSRAVHDEL</sequence>
<dbReference type="Gene3D" id="2.60.40.10">
    <property type="entry name" value="Immunoglobulins"/>
    <property type="match status" value="1"/>
</dbReference>
<dbReference type="GO" id="GO:0005788">
    <property type="term" value="C:endoplasmic reticulum lumen"/>
    <property type="evidence" value="ECO:0007669"/>
    <property type="project" value="UniProtKB-SubCell"/>
</dbReference>
<reference evidence="5" key="1">
    <citation type="submission" date="2021-05" db="EMBL/GenBank/DDBJ databases">
        <authorList>
            <person name="Alioto T."/>
            <person name="Alioto T."/>
            <person name="Gomez Garrido J."/>
        </authorList>
    </citation>
    <scope>NUCLEOTIDE SEQUENCE</scope>
</reference>
<feature type="signal peptide" evidence="3">
    <location>
        <begin position="1"/>
        <end position="21"/>
    </location>
</feature>
<comment type="function">
    <text evidence="2">Protein O-glucosyltransferase. Catalyzes the reaction that attaches glucose through an O-glycosidic linkage to a conserved serine residue found in the consensus sequence C-X-S-X-[PA]-C in epidermal growth factor-like repeats. Regulates Notch signaling by glucosylating Notch in the ER, glucosylation is required for the correct folding and cleavage of Notch.</text>
</comment>
<proteinExistence type="predicted"/>
<dbReference type="GO" id="GO:0046527">
    <property type="term" value="F:glucosyltransferase activity"/>
    <property type="evidence" value="ECO:0007669"/>
    <property type="project" value="TreeGrafter"/>
</dbReference>
<dbReference type="SMART" id="SM00672">
    <property type="entry name" value="CAP10"/>
    <property type="match status" value="1"/>
</dbReference>
<feature type="chain" id="PRO_5033670906" evidence="3">
    <location>
        <begin position="22"/>
        <end position="493"/>
    </location>
</feature>
<feature type="domain" description="Glycosyl transferase CAP10" evidence="4">
    <location>
        <begin position="222"/>
        <end position="462"/>
    </location>
</feature>
<evidence type="ECO:0000313" key="5">
    <source>
        <dbReference type="EMBL" id="CAG6646591.1"/>
    </source>
</evidence>
<dbReference type="AlphaFoldDB" id="A0A8D8RA89"/>
<protein>
    <submittedName>
        <fullName evidence="5">KDEL motif-containing protein 1</fullName>
    </submittedName>
</protein>
<dbReference type="EMBL" id="HBUF01142676">
    <property type="protein sequence ID" value="CAG6646591.1"/>
    <property type="molecule type" value="Transcribed_RNA"/>
</dbReference>
<evidence type="ECO:0000256" key="1">
    <source>
        <dbReference type="ARBA" id="ARBA00004319"/>
    </source>
</evidence>
<dbReference type="Pfam" id="PF05686">
    <property type="entry name" value="Glyco_transf_90"/>
    <property type="match status" value="1"/>
</dbReference>
<dbReference type="InterPro" id="IPR006598">
    <property type="entry name" value="CAP10"/>
</dbReference>
<accession>A0A8D8RA89</accession>
<dbReference type="PANTHER" id="PTHR12203:SF122">
    <property type="entry name" value="GLYCOSYL TRANSFERASE CAP10 DOMAIN-CONTAINING PROTEIN"/>
    <property type="match status" value="1"/>
</dbReference>
<name>A0A8D8RA89_9HEMI</name>
<dbReference type="EMBL" id="HBUF01142675">
    <property type="protein sequence ID" value="CAG6646590.1"/>
    <property type="molecule type" value="Transcribed_RNA"/>
</dbReference>
<keyword evidence="3" id="KW-0732">Signal</keyword>
<dbReference type="InterPro" id="IPR051091">
    <property type="entry name" value="O-Glucosyltr/Glycosyltrsf_90"/>
</dbReference>
<comment type="subcellular location">
    <subcellularLocation>
        <location evidence="1">Endoplasmic reticulum lumen</location>
    </subcellularLocation>
</comment>